<dbReference type="GO" id="GO:0016773">
    <property type="term" value="F:phosphotransferase activity, alcohol group as acceptor"/>
    <property type="evidence" value="ECO:0007669"/>
    <property type="project" value="InterPro"/>
</dbReference>
<accession>A0A917W0Y6</accession>
<dbReference type="AlphaFoldDB" id="A0A917W0Y6"/>
<dbReference type="Pfam" id="PF04655">
    <property type="entry name" value="APH_6_hur"/>
    <property type="match status" value="1"/>
</dbReference>
<proteinExistence type="predicted"/>
<gene>
    <name evidence="1" type="ORF">GCM10011575_03870</name>
</gene>
<evidence type="ECO:0008006" key="3">
    <source>
        <dbReference type="Google" id="ProtNLM"/>
    </source>
</evidence>
<dbReference type="EMBL" id="BMMZ01000001">
    <property type="protein sequence ID" value="GGL49008.1"/>
    <property type="molecule type" value="Genomic_DNA"/>
</dbReference>
<comment type="caution">
    <text evidence="1">The sequence shown here is derived from an EMBL/GenBank/DDBJ whole genome shotgun (WGS) entry which is preliminary data.</text>
</comment>
<dbReference type="GO" id="GO:0019748">
    <property type="term" value="P:secondary metabolic process"/>
    <property type="evidence" value="ECO:0007669"/>
    <property type="project" value="InterPro"/>
</dbReference>
<dbReference type="InterPro" id="IPR006748">
    <property type="entry name" value="NH2Glyco/OHUrea_AB-resist_kin"/>
</dbReference>
<protein>
    <recommendedName>
        <fullName evidence="3">Streptomycin 6-kinase</fullName>
    </recommendedName>
</protein>
<keyword evidence="2" id="KW-1185">Reference proteome</keyword>
<evidence type="ECO:0000313" key="1">
    <source>
        <dbReference type="EMBL" id="GGL49008.1"/>
    </source>
</evidence>
<organism evidence="1 2">
    <name type="scientific">Microlunatus endophyticus</name>
    <dbReference type="NCBI Taxonomy" id="1716077"/>
    <lineage>
        <taxon>Bacteria</taxon>
        <taxon>Bacillati</taxon>
        <taxon>Actinomycetota</taxon>
        <taxon>Actinomycetes</taxon>
        <taxon>Propionibacteriales</taxon>
        <taxon>Propionibacteriaceae</taxon>
        <taxon>Microlunatus</taxon>
    </lineage>
</organism>
<sequence>MERLDGDATLRGIDLDPAAEILGDIIRRLAVSVGDHAVPSTGAIMAGAGAEFERDWEACGRPFDRSVLAAATSAAEALVGIDDDLAVNGDLHHDQVLRGLREPWLVGDPVLFRGDIAYDLARCLWWRLDDMGDDRAIRSQLARIARSAGIDHDHAVAAVIFRTVGYWLWGLRNGLTEDPVRCARLLSAVL</sequence>
<name>A0A917W0Y6_9ACTN</name>
<reference evidence="1" key="1">
    <citation type="journal article" date="2014" name="Int. J. Syst. Evol. Microbiol.">
        <title>Complete genome sequence of Corynebacterium casei LMG S-19264T (=DSM 44701T), isolated from a smear-ripened cheese.</title>
        <authorList>
            <consortium name="US DOE Joint Genome Institute (JGI-PGF)"/>
            <person name="Walter F."/>
            <person name="Albersmeier A."/>
            <person name="Kalinowski J."/>
            <person name="Ruckert C."/>
        </authorList>
    </citation>
    <scope>NUCLEOTIDE SEQUENCE</scope>
    <source>
        <strain evidence="1">CGMCC 4.7306</strain>
    </source>
</reference>
<reference evidence="1" key="2">
    <citation type="submission" date="2020-09" db="EMBL/GenBank/DDBJ databases">
        <authorList>
            <person name="Sun Q."/>
            <person name="Zhou Y."/>
        </authorList>
    </citation>
    <scope>NUCLEOTIDE SEQUENCE</scope>
    <source>
        <strain evidence="1">CGMCC 4.7306</strain>
    </source>
</reference>
<evidence type="ECO:0000313" key="2">
    <source>
        <dbReference type="Proteomes" id="UP000613840"/>
    </source>
</evidence>
<dbReference type="RefSeq" id="WP_188893473.1">
    <property type="nucleotide sequence ID" value="NZ_BMMZ01000001.1"/>
</dbReference>
<dbReference type="Proteomes" id="UP000613840">
    <property type="component" value="Unassembled WGS sequence"/>
</dbReference>